<sequence length="86" mass="9801">MNRFTGVFRLVYRIGQDWVSKESTFFNFNVQTRQVLINDAACAQVNVAHFGVAHLAVRQTHFQTGCVDQGMRTFCPQSIHHRGFGV</sequence>
<dbReference type="EMBL" id="CQPC01000030">
    <property type="protein sequence ID" value="CNU31651.1"/>
    <property type="molecule type" value="Genomic_DNA"/>
</dbReference>
<dbReference type="Proteomes" id="UP000039541">
    <property type="component" value="Unassembled WGS sequence"/>
</dbReference>
<protein>
    <submittedName>
        <fullName evidence="1">Uncharacterized protein</fullName>
    </submittedName>
</protein>
<reference evidence="1 2" key="1">
    <citation type="submission" date="2015-03" db="EMBL/GenBank/DDBJ databases">
        <authorList>
            <consortium name="Pathogen Informatics"/>
        </authorList>
    </citation>
    <scope>NUCLEOTIDE SEQUENCE [LARGE SCALE GENOMIC DNA]</scope>
    <source>
        <strain evidence="1 2">3476</strain>
    </source>
</reference>
<accession>A0A655CV74</accession>
<organism evidence="1 2">
    <name type="scientific">Salmonella enterica subsp. enterica serovar Bovismorbificans</name>
    <dbReference type="NCBI Taxonomy" id="58097"/>
    <lineage>
        <taxon>Bacteria</taxon>
        <taxon>Pseudomonadati</taxon>
        <taxon>Pseudomonadota</taxon>
        <taxon>Gammaproteobacteria</taxon>
        <taxon>Enterobacterales</taxon>
        <taxon>Enterobacteriaceae</taxon>
        <taxon>Salmonella</taxon>
    </lineage>
</organism>
<proteinExistence type="predicted"/>
<name>A0A655CV74_SALET</name>
<evidence type="ECO:0000313" key="2">
    <source>
        <dbReference type="Proteomes" id="UP000039541"/>
    </source>
</evidence>
<evidence type="ECO:0000313" key="1">
    <source>
        <dbReference type="EMBL" id="CNU31651.1"/>
    </source>
</evidence>
<dbReference type="AlphaFoldDB" id="A0A655CV74"/>
<gene>
    <name evidence="1" type="ORF">ERS008202_02450</name>
</gene>